<dbReference type="PANTHER" id="PTHR46558:SF14">
    <property type="entry name" value="HTH-TYPE TRANSCRIPTIONAL REGULATOR ANSR"/>
    <property type="match status" value="1"/>
</dbReference>
<evidence type="ECO:0000313" key="4">
    <source>
        <dbReference type="Proteomes" id="UP000823882"/>
    </source>
</evidence>
<dbReference type="Pfam" id="PF13560">
    <property type="entry name" value="HTH_31"/>
    <property type="match status" value="1"/>
</dbReference>
<name>A0A9D2P0U7_9FIRM</name>
<proteinExistence type="predicted"/>
<dbReference type="PANTHER" id="PTHR46558">
    <property type="entry name" value="TRACRIPTIONAL REGULATORY PROTEIN-RELATED-RELATED"/>
    <property type="match status" value="1"/>
</dbReference>
<accession>A0A9D2P0U7</accession>
<dbReference type="GO" id="GO:0003677">
    <property type="term" value="F:DNA binding"/>
    <property type="evidence" value="ECO:0007669"/>
    <property type="project" value="UniProtKB-KW"/>
</dbReference>
<comment type="caution">
    <text evidence="3">The sequence shown here is derived from an EMBL/GenBank/DDBJ whole genome shotgun (WGS) entry which is preliminary data.</text>
</comment>
<dbReference type="SUPFAM" id="SSF47413">
    <property type="entry name" value="lambda repressor-like DNA-binding domains"/>
    <property type="match status" value="1"/>
</dbReference>
<keyword evidence="1" id="KW-0238">DNA-binding</keyword>
<dbReference type="InterPro" id="IPR010982">
    <property type="entry name" value="Lambda_DNA-bd_dom_sf"/>
</dbReference>
<sequence>MDILAERLRLLRKEKSLRQADVAEALGLSTVGYQRYEASERDPTAPVIVAIADFYQVSTDFLLGRKDQRE</sequence>
<evidence type="ECO:0000313" key="3">
    <source>
        <dbReference type="EMBL" id="HJC42032.1"/>
    </source>
</evidence>
<dbReference type="Proteomes" id="UP000823882">
    <property type="component" value="Unassembled WGS sequence"/>
</dbReference>
<dbReference type="EMBL" id="DWWJ01000203">
    <property type="protein sequence ID" value="HJC42032.1"/>
    <property type="molecule type" value="Genomic_DNA"/>
</dbReference>
<protein>
    <submittedName>
        <fullName evidence="3">Helix-turn-helix domain-containing protein</fullName>
    </submittedName>
</protein>
<organism evidence="3 4">
    <name type="scientific">Candidatus Intestinimonas pullistercoris</name>
    <dbReference type="NCBI Taxonomy" id="2838623"/>
    <lineage>
        <taxon>Bacteria</taxon>
        <taxon>Bacillati</taxon>
        <taxon>Bacillota</taxon>
        <taxon>Clostridia</taxon>
        <taxon>Eubacteriales</taxon>
        <taxon>Intestinimonas</taxon>
    </lineage>
</organism>
<reference evidence="3" key="1">
    <citation type="journal article" date="2021" name="PeerJ">
        <title>Extensive microbial diversity within the chicken gut microbiome revealed by metagenomics and culture.</title>
        <authorList>
            <person name="Gilroy R."/>
            <person name="Ravi A."/>
            <person name="Getino M."/>
            <person name="Pursley I."/>
            <person name="Horton D.L."/>
            <person name="Alikhan N.F."/>
            <person name="Baker D."/>
            <person name="Gharbi K."/>
            <person name="Hall N."/>
            <person name="Watson M."/>
            <person name="Adriaenssens E.M."/>
            <person name="Foster-Nyarko E."/>
            <person name="Jarju S."/>
            <person name="Secka A."/>
            <person name="Antonio M."/>
            <person name="Oren A."/>
            <person name="Chaudhuri R.R."/>
            <person name="La Ragione R."/>
            <person name="Hildebrand F."/>
            <person name="Pallen M.J."/>
        </authorList>
    </citation>
    <scope>NUCLEOTIDE SEQUENCE</scope>
    <source>
        <strain evidence="3">CHK186-1790</strain>
    </source>
</reference>
<dbReference type="CDD" id="cd00093">
    <property type="entry name" value="HTH_XRE"/>
    <property type="match status" value="1"/>
</dbReference>
<dbReference type="AlphaFoldDB" id="A0A9D2P0U7"/>
<gene>
    <name evidence="3" type="ORF">H9701_10865</name>
</gene>
<dbReference type="Gene3D" id="1.10.260.40">
    <property type="entry name" value="lambda repressor-like DNA-binding domains"/>
    <property type="match status" value="1"/>
</dbReference>
<feature type="domain" description="HTH cro/C1-type" evidence="2">
    <location>
        <begin position="8"/>
        <end position="62"/>
    </location>
</feature>
<evidence type="ECO:0000259" key="2">
    <source>
        <dbReference type="PROSITE" id="PS50943"/>
    </source>
</evidence>
<evidence type="ECO:0000256" key="1">
    <source>
        <dbReference type="ARBA" id="ARBA00023125"/>
    </source>
</evidence>
<dbReference type="PROSITE" id="PS50943">
    <property type="entry name" value="HTH_CROC1"/>
    <property type="match status" value="1"/>
</dbReference>
<dbReference type="SMART" id="SM00530">
    <property type="entry name" value="HTH_XRE"/>
    <property type="match status" value="1"/>
</dbReference>
<dbReference type="InterPro" id="IPR001387">
    <property type="entry name" value="Cro/C1-type_HTH"/>
</dbReference>
<reference evidence="3" key="2">
    <citation type="submission" date="2021-04" db="EMBL/GenBank/DDBJ databases">
        <authorList>
            <person name="Gilroy R."/>
        </authorList>
    </citation>
    <scope>NUCLEOTIDE SEQUENCE</scope>
    <source>
        <strain evidence="3">CHK186-1790</strain>
    </source>
</reference>